<dbReference type="Proteomes" id="UP000298663">
    <property type="component" value="Unassembled WGS sequence"/>
</dbReference>
<keyword evidence="1" id="KW-0175">Coiled coil</keyword>
<reference evidence="2 3" key="1">
    <citation type="journal article" date="2015" name="Genome Biol.">
        <title>Comparative genomics of Steinernema reveals deeply conserved gene regulatory networks.</title>
        <authorList>
            <person name="Dillman A.R."/>
            <person name="Macchietto M."/>
            <person name="Porter C.F."/>
            <person name="Rogers A."/>
            <person name="Williams B."/>
            <person name="Antoshechkin I."/>
            <person name="Lee M.M."/>
            <person name="Goodwin Z."/>
            <person name="Lu X."/>
            <person name="Lewis E.E."/>
            <person name="Goodrich-Blair H."/>
            <person name="Stock S.P."/>
            <person name="Adams B.J."/>
            <person name="Sternberg P.W."/>
            <person name="Mortazavi A."/>
        </authorList>
    </citation>
    <scope>NUCLEOTIDE SEQUENCE [LARGE SCALE GENOMIC DNA]</scope>
    <source>
        <strain evidence="2 3">ALL</strain>
    </source>
</reference>
<accession>A0A4V6A526</accession>
<sequence>MSHLKEYEEQVSEAMMAQKTLDNKVAQLKDDLRIQQLVLKTLAQHKDSREAGTQTYELHFQFSKYEHWAYEALGAQDRLEKRVDELLWEVDSYKCALRIRDLDMEEVEAELQLNNEKKERVSKERKAVEKAVVEAKELITQLQLTPKRKDPRENNKKLSLYFAQKAFN</sequence>
<keyword evidence="3" id="KW-1185">Reference proteome</keyword>
<protein>
    <submittedName>
        <fullName evidence="2">Uncharacterized protein</fullName>
    </submittedName>
</protein>
<comment type="caution">
    <text evidence="2">The sequence shown here is derived from an EMBL/GenBank/DDBJ whole genome shotgun (WGS) entry which is preliminary data.</text>
</comment>
<name>A0A4V6A526_STECR</name>
<evidence type="ECO:0000256" key="1">
    <source>
        <dbReference type="SAM" id="Coils"/>
    </source>
</evidence>
<proteinExistence type="predicted"/>
<dbReference type="EMBL" id="AZBU02000003">
    <property type="protein sequence ID" value="TKR89215.1"/>
    <property type="molecule type" value="Genomic_DNA"/>
</dbReference>
<dbReference type="AlphaFoldDB" id="A0A4V6A526"/>
<gene>
    <name evidence="2" type="ORF">L596_013352</name>
</gene>
<evidence type="ECO:0000313" key="2">
    <source>
        <dbReference type="EMBL" id="TKR89215.1"/>
    </source>
</evidence>
<evidence type="ECO:0000313" key="3">
    <source>
        <dbReference type="Proteomes" id="UP000298663"/>
    </source>
</evidence>
<organism evidence="2 3">
    <name type="scientific">Steinernema carpocapsae</name>
    <name type="common">Entomopathogenic nematode</name>
    <dbReference type="NCBI Taxonomy" id="34508"/>
    <lineage>
        <taxon>Eukaryota</taxon>
        <taxon>Metazoa</taxon>
        <taxon>Ecdysozoa</taxon>
        <taxon>Nematoda</taxon>
        <taxon>Chromadorea</taxon>
        <taxon>Rhabditida</taxon>
        <taxon>Tylenchina</taxon>
        <taxon>Panagrolaimomorpha</taxon>
        <taxon>Strongyloidoidea</taxon>
        <taxon>Steinernematidae</taxon>
        <taxon>Steinernema</taxon>
    </lineage>
</organism>
<feature type="coiled-coil region" evidence="1">
    <location>
        <begin position="99"/>
        <end position="145"/>
    </location>
</feature>
<reference evidence="2 3" key="2">
    <citation type="journal article" date="2019" name="G3 (Bethesda)">
        <title>Hybrid Assembly of the Genome of the Entomopathogenic Nematode Steinernema carpocapsae Identifies the X-Chromosome.</title>
        <authorList>
            <person name="Serra L."/>
            <person name="Macchietto M."/>
            <person name="Macias-Munoz A."/>
            <person name="McGill C.J."/>
            <person name="Rodriguez I.M."/>
            <person name="Rodriguez B."/>
            <person name="Murad R."/>
            <person name="Mortazavi A."/>
        </authorList>
    </citation>
    <scope>NUCLEOTIDE SEQUENCE [LARGE SCALE GENOMIC DNA]</scope>
    <source>
        <strain evidence="2 3">ALL</strain>
    </source>
</reference>